<name>A0A4R1QSQ7_9FIRM</name>
<feature type="transmembrane region" description="Helical" evidence="2">
    <location>
        <begin position="6"/>
        <end position="27"/>
    </location>
</feature>
<dbReference type="RefSeq" id="WP_058963505.1">
    <property type="nucleotide sequence ID" value="NZ_CABKVM010000014.1"/>
</dbReference>
<dbReference type="AlphaFoldDB" id="A0A4R1QSQ7"/>
<dbReference type="EMBL" id="SLUM01000014">
    <property type="protein sequence ID" value="TCL56083.1"/>
    <property type="molecule type" value="Genomic_DNA"/>
</dbReference>
<accession>A0A4R1QSQ7</accession>
<keyword evidence="2" id="KW-1133">Transmembrane helix</keyword>
<evidence type="ECO:0000256" key="1">
    <source>
        <dbReference type="SAM" id="MobiDB-lite"/>
    </source>
</evidence>
<evidence type="ECO:0000313" key="3">
    <source>
        <dbReference type="EMBL" id="TCL56083.1"/>
    </source>
</evidence>
<comment type="caution">
    <text evidence="3">The sequence shown here is derived from an EMBL/GenBank/DDBJ whole genome shotgun (WGS) entry which is preliminary data.</text>
</comment>
<evidence type="ECO:0000313" key="4">
    <source>
        <dbReference type="Proteomes" id="UP000295184"/>
    </source>
</evidence>
<evidence type="ECO:0000256" key="2">
    <source>
        <dbReference type="SAM" id="Phobius"/>
    </source>
</evidence>
<organism evidence="3 4">
    <name type="scientific">Allofournierella massiliensis</name>
    <dbReference type="NCBI Taxonomy" id="1650663"/>
    <lineage>
        <taxon>Bacteria</taxon>
        <taxon>Bacillati</taxon>
        <taxon>Bacillota</taxon>
        <taxon>Clostridia</taxon>
        <taxon>Eubacteriales</taxon>
        <taxon>Oscillospiraceae</taxon>
        <taxon>Allofournierella</taxon>
    </lineage>
</organism>
<feature type="region of interest" description="Disordered" evidence="1">
    <location>
        <begin position="45"/>
        <end position="70"/>
    </location>
</feature>
<gene>
    <name evidence="3" type="ORF">EDD77_11437</name>
</gene>
<keyword evidence="2" id="KW-0812">Transmembrane</keyword>
<reference evidence="3 4" key="1">
    <citation type="submission" date="2019-03" db="EMBL/GenBank/DDBJ databases">
        <title>Genomic Encyclopedia of Type Strains, Phase IV (KMG-IV): sequencing the most valuable type-strain genomes for metagenomic binning, comparative biology and taxonomic classification.</title>
        <authorList>
            <person name="Goeker M."/>
        </authorList>
    </citation>
    <scope>NUCLEOTIDE SEQUENCE [LARGE SCALE GENOMIC DNA]</scope>
    <source>
        <strain evidence="3 4">DSM 100451</strain>
    </source>
</reference>
<dbReference type="Proteomes" id="UP000295184">
    <property type="component" value="Unassembled WGS sequence"/>
</dbReference>
<keyword evidence="2" id="KW-0472">Membrane</keyword>
<proteinExistence type="predicted"/>
<sequence length="70" mass="7907">MKHSTFVAVLLFLASAVGALTAAWLYIRRREKELDEYEQLLFSEDFDDEPASAEEDVDAADEVQEPVDEA</sequence>
<evidence type="ECO:0008006" key="5">
    <source>
        <dbReference type="Google" id="ProtNLM"/>
    </source>
</evidence>
<protein>
    <recommendedName>
        <fullName evidence="5">Phosphatase</fullName>
    </recommendedName>
</protein>